<feature type="compositionally biased region" description="Polar residues" evidence="1">
    <location>
        <begin position="14"/>
        <end position="25"/>
    </location>
</feature>
<evidence type="ECO:0000256" key="1">
    <source>
        <dbReference type="SAM" id="MobiDB-lite"/>
    </source>
</evidence>
<reference evidence="2 3" key="1">
    <citation type="submission" date="2021-06" db="EMBL/GenBank/DDBJ databases">
        <authorList>
            <person name="Palmer J.M."/>
        </authorList>
    </citation>
    <scope>NUCLEOTIDE SEQUENCE [LARGE SCALE GENOMIC DNA]</scope>
    <source>
        <strain evidence="2 3">AS_MEX2019</strain>
        <tissue evidence="2">Muscle</tissue>
    </source>
</reference>
<feature type="compositionally biased region" description="Basic and acidic residues" evidence="1">
    <location>
        <begin position="1"/>
        <end position="13"/>
    </location>
</feature>
<evidence type="ECO:0000313" key="3">
    <source>
        <dbReference type="Proteomes" id="UP001469553"/>
    </source>
</evidence>
<protein>
    <submittedName>
        <fullName evidence="2">Uncharacterized protein</fullName>
    </submittedName>
</protein>
<feature type="region of interest" description="Disordered" evidence="1">
    <location>
        <begin position="102"/>
        <end position="126"/>
    </location>
</feature>
<keyword evidence="3" id="KW-1185">Reference proteome</keyword>
<accession>A0ABV1A284</accession>
<evidence type="ECO:0000313" key="2">
    <source>
        <dbReference type="EMBL" id="MEQ2312097.1"/>
    </source>
</evidence>
<name>A0ABV1A284_9TELE</name>
<feature type="region of interest" description="Disordered" evidence="1">
    <location>
        <begin position="1"/>
        <end position="25"/>
    </location>
</feature>
<sequence>MTDGEKIPREDSQMLRSSSLLNETTELGPGTTVLWLEKHKNTQNTQRKRERSSEAAIVGAILHVVMNMIPYSWSTSHRASRGTQSNAFSRSTKHIWTSWANSHHPSLPVQRHCPRPPRNVEEACQP</sequence>
<gene>
    <name evidence="2" type="ORF">AMECASPLE_027438</name>
</gene>
<comment type="caution">
    <text evidence="2">The sequence shown here is derived from an EMBL/GenBank/DDBJ whole genome shotgun (WGS) entry which is preliminary data.</text>
</comment>
<dbReference type="Proteomes" id="UP001469553">
    <property type="component" value="Unassembled WGS sequence"/>
</dbReference>
<organism evidence="2 3">
    <name type="scientific">Ameca splendens</name>
    <dbReference type="NCBI Taxonomy" id="208324"/>
    <lineage>
        <taxon>Eukaryota</taxon>
        <taxon>Metazoa</taxon>
        <taxon>Chordata</taxon>
        <taxon>Craniata</taxon>
        <taxon>Vertebrata</taxon>
        <taxon>Euteleostomi</taxon>
        <taxon>Actinopterygii</taxon>
        <taxon>Neopterygii</taxon>
        <taxon>Teleostei</taxon>
        <taxon>Neoteleostei</taxon>
        <taxon>Acanthomorphata</taxon>
        <taxon>Ovalentaria</taxon>
        <taxon>Atherinomorphae</taxon>
        <taxon>Cyprinodontiformes</taxon>
        <taxon>Goodeidae</taxon>
        <taxon>Ameca</taxon>
    </lineage>
</organism>
<proteinExistence type="predicted"/>
<dbReference type="EMBL" id="JAHRIP010078139">
    <property type="protein sequence ID" value="MEQ2312097.1"/>
    <property type="molecule type" value="Genomic_DNA"/>
</dbReference>